<dbReference type="Proteomes" id="UP001174694">
    <property type="component" value="Unassembled WGS sequence"/>
</dbReference>
<dbReference type="EMBL" id="JANBVO010000004">
    <property type="protein sequence ID" value="KAJ9154975.1"/>
    <property type="molecule type" value="Genomic_DNA"/>
</dbReference>
<evidence type="ECO:0000313" key="5">
    <source>
        <dbReference type="Proteomes" id="UP001174694"/>
    </source>
</evidence>
<reference evidence="4" key="1">
    <citation type="submission" date="2022-07" db="EMBL/GenBank/DDBJ databases">
        <title>Fungi with potential for degradation of polypropylene.</title>
        <authorList>
            <person name="Gostincar C."/>
        </authorList>
    </citation>
    <scope>NUCLEOTIDE SEQUENCE</scope>
    <source>
        <strain evidence="4">EXF-13308</strain>
    </source>
</reference>
<gene>
    <name evidence="4" type="ORF">NKR23_g2455</name>
</gene>
<evidence type="ECO:0000256" key="1">
    <source>
        <dbReference type="SAM" id="MobiDB-lite"/>
    </source>
</evidence>
<dbReference type="FunFam" id="1.25.10.10:FF:001401">
    <property type="entry name" value="Uncharacterized protein"/>
    <property type="match status" value="1"/>
</dbReference>
<accession>A0AA38VYD0</accession>
<dbReference type="AlphaFoldDB" id="A0AA38VYD0"/>
<feature type="domain" description="TTI1 C-terminal TPR" evidence="3">
    <location>
        <begin position="787"/>
        <end position="959"/>
    </location>
</feature>
<dbReference type="InterPro" id="IPR057567">
    <property type="entry name" value="TPR_TTI1_C"/>
</dbReference>
<sequence length="1117" mass="122633">MNNFTAPKAEFTPSARNQFFGKLKPTCVAISQLAIRPAEDKAANAKRLLELTEELFSTLNDQVQYNASVLDDKIADYVFFPLSNILRKEPEYPIRLIEAVIKCLRLLIEHGWKWRVSKELSQQLLILFTFIIGGVPGEERRSGIPEETVLEGYRALTVLIKAAGKSAKDPPLTDAKIIPSLGHCISVTLEAVTDGQTPEIQLEALEALQALYSTLKVEEALATFLPGTVSSLARLLSPPASLKNQKRVLVRGLSVLKVVLTTVLGDIKTRSLQRQMQEIESGEGESDESGKVLTPSWLKATTAQVKIALAAVFKLRTHDGEDVQRALERLCIALLDECHSSLSNCNSILVETAMILSRKDSPTTFESINSQDTTSFATSLEDLAGIYPEITDTIKTTVYNWVISMPRVMQSSDERVKQQAIHNLLKGNEFVAAFRIDSTTLEDSLASALRDSIVALALNSKEAKVQDEVNLDESLWKNAELIQHNQQLQTYRPILLAQESQRMTRAEINKLIRDIGSPSQQTKLAAEMLGYVRDSDGIDQIASYWLSFELLKASFSRTSDVDSFLDLSSLARDPEDQESVFQELYSFSVSILASHSDAVDMDWRLEAITLEVTAFAASRLQSSFRPELIDVLYPIATFLGSQNPGLRSHAITTLNSVAVSCGYGSVSELIIDNVDYMVNSISLGLNTFDISPSSTKVLIMMIRLTGPNLIPYLDDVVAAIFAALDNYHGYPVFVESLFAVLSEIVDQGVKSDMLLLEGAPSRGLDHRKRPLETAKISDVVVLLDERAKKRKREQGEDVEEVIRNHPERPWKSAAEELNELEKRQKGEDNDEEPSSKAEPEAPTPPKTSTYAILTRVATLTQHYLTSPTPTLRRSLLELLSRVSPALAPDEDSFLPLVNAIWPVVVSRLHDQEPYVVVSACKALGALCESAGDFLSSRVKTEWWDGLGKWCLKTKNEARKTTSTAAALSGSVGRGGGGASPWAGNTRAVPGEQPGIVIPIRSAGGETSAQLVDAPRSTGLGRFAQAAQIWDAAVGMLVAIVSYVRIDDDVFDQILELLIDEIAPPRRSEAARAALEAVNADAVWLAMYKRGLAEWMPAPEMDGVGFVDMARGEGVAVL</sequence>
<dbReference type="GO" id="GO:0005737">
    <property type="term" value="C:cytoplasm"/>
    <property type="evidence" value="ECO:0007669"/>
    <property type="project" value="TreeGrafter"/>
</dbReference>
<comment type="caution">
    <text evidence="4">The sequence shown here is derived from an EMBL/GenBank/DDBJ whole genome shotgun (WGS) entry which is preliminary data.</text>
</comment>
<evidence type="ECO:0000259" key="3">
    <source>
        <dbReference type="Pfam" id="PF24181"/>
    </source>
</evidence>
<dbReference type="InterPro" id="IPR057566">
    <property type="entry name" value="TPR_TTI1_N"/>
</dbReference>
<dbReference type="PANTHER" id="PTHR18460:SF3">
    <property type="entry name" value="TELO2-INTERACTING PROTEIN 1 HOMOLOG"/>
    <property type="match status" value="1"/>
</dbReference>
<protein>
    <submittedName>
        <fullName evidence="4">TEL2-interacting protein 1</fullName>
    </submittedName>
</protein>
<feature type="domain" description="TTI1 N-terminal TPR" evidence="2">
    <location>
        <begin position="20"/>
        <end position="359"/>
    </location>
</feature>
<dbReference type="InterPro" id="IPR011989">
    <property type="entry name" value="ARM-like"/>
</dbReference>
<dbReference type="InterPro" id="IPR052587">
    <property type="entry name" value="TELO2-interacting_protein_1"/>
</dbReference>
<feature type="compositionally biased region" description="Basic and acidic residues" evidence="1">
    <location>
        <begin position="800"/>
        <end position="839"/>
    </location>
</feature>
<dbReference type="InterPro" id="IPR016024">
    <property type="entry name" value="ARM-type_fold"/>
</dbReference>
<dbReference type="InterPro" id="IPR049362">
    <property type="entry name" value="TTI1_rpt"/>
</dbReference>
<dbReference type="Pfam" id="PF24173">
    <property type="entry name" value="TPR_TTI1_N"/>
    <property type="match status" value="1"/>
</dbReference>
<feature type="region of interest" description="Disordered" evidence="1">
    <location>
        <begin position="962"/>
        <end position="985"/>
    </location>
</feature>
<dbReference type="Pfam" id="PF24181">
    <property type="entry name" value="TPR_TTI1_C"/>
    <property type="match status" value="1"/>
</dbReference>
<keyword evidence="5" id="KW-1185">Reference proteome</keyword>
<dbReference type="Pfam" id="PF21547">
    <property type="entry name" value="TTI1"/>
    <property type="match status" value="1"/>
</dbReference>
<proteinExistence type="predicted"/>
<name>A0AA38VYD0_9PEZI</name>
<feature type="region of interest" description="Disordered" evidence="1">
    <location>
        <begin position="792"/>
        <end position="849"/>
    </location>
</feature>
<evidence type="ECO:0000259" key="2">
    <source>
        <dbReference type="Pfam" id="PF24173"/>
    </source>
</evidence>
<dbReference type="PANTHER" id="PTHR18460">
    <property type="entry name" value="TEL2 INTERACTING PROTEIN 1 TTI1 FAMILY MEMBER"/>
    <property type="match status" value="1"/>
</dbReference>
<evidence type="ECO:0000313" key="4">
    <source>
        <dbReference type="EMBL" id="KAJ9154975.1"/>
    </source>
</evidence>
<organism evidence="4 5">
    <name type="scientific">Pleurostoma richardsiae</name>
    <dbReference type="NCBI Taxonomy" id="41990"/>
    <lineage>
        <taxon>Eukaryota</taxon>
        <taxon>Fungi</taxon>
        <taxon>Dikarya</taxon>
        <taxon>Ascomycota</taxon>
        <taxon>Pezizomycotina</taxon>
        <taxon>Sordariomycetes</taxon>
        <taxon>Sordariomycetidae</taxon>
        <taxon>Calosphaeriales</taxon>
        <taxon>Pleurostomataceae</taxon>
        <taxon>Pleurostoma</taxon>
    </lineage>
</organism>
<dbReference type="SUPFAM" id="SSF48371">
    <property type="entry name" value="ARM repeat"/>
    <property type="match status" value="2"/>
</dbReference>
<dbReference type="PIRSF" id="PIRSF005250">
    <property type="entry name" value="UCP005250"/>
    <property type="match status" value="1"/>
</dbReference>
<dbReference type="InterPro" id="IPR016441">
    <property type="entry name" value="Tti1"/>
</dbReference>
<dbReference type="Gene3D" id="1.25.10.10">
    <property type="entry name" value="Leucine-rich Repeat Variant"/>
    <property type="match status" value="2"/>
</dbReference>